<accession>A0ABN7T012</accession>
<dbReference type="EMBL" id="OU015567">
    <property type="protein sequence ID" value="CAG5109552.1"/>
    <property type="molecule type" value="Genomic_DNA"/>
</dbReference>
<proteinExistence type="predicted"/>
<evidence type="ECO:0000313" key="2">
    <source>
        <dbReference type="Proteomes" id="UP001158576"/>
    </source>
</evidence>
<gene>
    <name evidence="1" type="ORF">OKIOD_LOCUS12837</name>
</gene>
<reference evidence="1 2" key="1">
    <citation type="submission" date="2021-04" db="EMBL/GenBank/DDBJ databases">
        <authorList>
            <person name="Bliznina A."/>
        </authorList>
    </citation>
    <scope>NUCLEOTIDE SEQUENCE [LARGE SCALE GENOMIC DNA]</scope>
</reference>
<organism evidence="1 2">
    <name type="scientific">Oikopleura dioica</name>
    <name type="common">Tunicate</name>
    <dbReference type="NCBI Taxonomy" id="34765"/>
    <lineage>
        <taxon>Eukaryota</taxon>
        <taxon>Metazoa</taxon>
        <taxon>Chordata</taxon>
        <taxon>Tunicata</taxon>
        <taxon>Appendicularia</taxon>
        <taxon>Copelata</taxon>
        <taxon>Oikopleuridae</taxon>
        <taxon>Oikopleura</taxon>
    </lineage>
</organism>
<protein>
    <submittedName>
        <fullName evidence="1">Oidioi.mRNA.OKI2018_I69.chr2.g4072.t1.cds</fullName>
    </submittedName>
</protein>
<sequence length="111" mass="12389">MDSSISTNIAILNSTATMNLGNYFVNGTEDRLTLKNLLNGTTYISVVNKASFGAFTRKMLLDKAREQFQKSASSEDEDFDSSLLKCAAEMQLATKDDIYWSFSDATCFRQD</sequence>
<dbReference type="Proteomes" id="UP001158576">
    <property type="component" value="Chromosome 2"/>
</dbReference>
<evidence type="ECO:0000313" key="1">
    <source>
        <dbReference type="EMBL" id="CAG5109552.1"/>
    </source>
</evidence>
<name>A0ABN7T012_OIKDI</name>
<keyword evidence="2" id="KW-1185">Reference proteome</keyword>